<evidence type="ECO:0008006" key="4">
    <source>
        <dbReference type="Google" id="ProtNLM"/>
    </source>
</evidence>
<evidence type="ECO:0000313" key="3">
    <source>
        <dbReference type="Proteomes" id="UP000076154"/>
    </source>
</evidence>
<dbReference type="EMBL" id="LUEZ02000010">
    <property type="protein sequence ID" value="RDB29346.1"/>
    <property type="molecule type" value="Genomic_DNA"/>
</dbReference>
<evidence type="ECO:0000256" key="1">
    <source>
        <dbReference type="SAM" id="SignalP"/>
    </source>
</evidence>
<dbReference type="InParanoid" id="A0A369KEK4"/>
<keyword evidence="1" id="KW-0732">Signal</keyword>
<feature type="signal peptide" evidence="1">
    <location>
        <begin position="1"/>
        <end position="18"/>
    </location>
</feature>
<keyword evidence="3" id="KW-1185">Reference proteome</keyword>
<gene>
    <name evidence="2" type="ORF">Hypma_014918</name>
</gene>
<sequence>MCWARCPVTIASLAAFSADLFQTYRLPLQTNLPPSSMGLMRKRHYIGGESIRICSRHGAASSQCCDGVSCMRLSFAH</sequence>
<evidence type="ECO:0000313" key="2">
    <source>
        <dbReference type="EMBL" id="RDB29346.1"/>
    </source>
</evidence>
<feature type="chain" id="PRO_5016711633" description="Secreted protein" evidence="1">
    <location>
        <begin position="19"/>
        <end position="77"/>
    </location>
</feature>
<dbReference type="Proteomes" id="UP000076154">
    <property type="component" value="Unassembled WGS sequence"/>
</dbReference>
<comment type="caution">
    <text evidence="2">The sequence shown here is derived from an EMBL/GenBank/DDBJ whole genome shotgun (WGS) entry which is preliminary data.</text>
</comment>
<organism evidence="2 3">
    <name type="scientific">Hypsizygus marmoreus</name>
    <name type="common">White beech mushroom</name>
    <name type="synonym">Agaricus marmoreus</name>
    <dbReference type="NCBI Taxonomy" id="39966"/>
    <lineage>
        <taxon>Eukaryota</taxon>
        <taxon>Fungi</taxon>
        <taxon>Dikarya</taxon>
        <taxon>Basidiomycota</taxon>
        <taxon>Agaricomycotina</taxon>
        <taxon>Agaricomycetes</taxon>
        <taxon>Agaricomycetidae</taxon>
        <taxon>Agaricales</taxon>
        <taxon>Tricholomatineae</taxon>
        <taxon>Lyophyllaceae</taxon>
        <taxon>Hypsizygus</taxon>
    </lineage>
</organism>
<accession>A0A369KEK4</accession>
<name>A0A369KEK4_HYPMA</name>
<reference evidence="2" key="1">
    <citation type="submission" date="2018-04" db="EMBL/GenBank/DDBJ databases">
        <title>Whole genome sequencing of Hypsizygus marmoreus.</title>
        <authorList>
            <person name="Choi I.-G."/>
            <person name="Min B."/>
            <person name="Kim J.-G."/>
            <person name="Kim S."/>
            <person name="Oh Y.-L."/>
            <person name="Kong W.-S."/>
            <person name="Park H."/>
            <person name="Jeong J."/>
            <person name="Song E.-S."/>
        </authorList>
    </citation>
    <scope>NUCLEOTIDE SEQUENCE [LARGE SCALE GENOMIC DNA]</scope>
    <source>
        <strain evidence="2">51987-8</strain>
    </source>
</reference>
<dbReference type="AlphaFoldDB" id="A0A369KEK4"/>
<protein>
    <recommendedName>
        <fullName evidence="4">Secreted protein</fullName>
    </recommendedName>
</protein>
<proteinExistence type="predicted"/>